<dbReference type="Gene3D" id="1.20.1440.60">
    <property type="entry name" value="23S rRNA-intervening sequence"/>
    <property type="match status" value="1"/>
</dbReference>
<reference evidence="1 2" key="1">
    <citation type="journal article" date="2011" name="Stand. Genomic Sci.">
        <title>Complete genome sequence of Weeksella virosa type strain (9751).</title>
        <authorList>
            <person name="Lang E."/>
            <person name="Teshima H."/>
            <person name="Lucas S."/>
            <person name="Lapidus A."/>
            <person name="Hammon N."/>
            <person name="Deshpande S."/>
            <person name="Nolan M."/>
            <person name="Cheng J.F."/>
            <person name="Pitluck S."/>
            <person name="Liolios K."/>
            <person name="Pagani I."/>
            <person name="Mikhailova N."/>
            <person name="Ivanova N."/>
            <person name="Mavromatis K."/>
            <person name="Pati A."/>
            <person name="Tapia R."/>
            <person name="Han C."/>
            <person name="Goodwin L."/>
            <person name="Chen A."/>
            <person name="Palaniappan K."/>
            <person name="Land M."/>
            <person name="Hauser L."/>
            <person name="Chang Y.J."/>
            <person name="Jeffries C.D."/>
            <person name="Brambilla E.M."/>
            <person name="Kopitz M."/>
            <person name="Rohde M."/>
            <person name="Goker M."/>
            <person name="Tindall B.J."/>
            <person name="Detter J.C."/>
            <person name="Woyke T."/>
            <person name="Bristow J."/>
            <person name="Eisen J.A."/>
            <person name="Markowitz V."/>
            <person name="Hugenholtz P."/>
            <person name="Klenk H.P."/>
            <person name="Kyrpides N.C."/>
        </authorList>
    </citation>
    <scope>NUCLEOTIDE SEQUENCE [LARGE SCALE GENOMIC DNA]</scope>
    <source>
        <strain evidence="2">ATCC 43766 / DSM 16922 / JCM 21250 / NBRC 16016 / NCTC 11634 / CL345/78</strain>
    </source>
</reference>
<evidence type="ECO:0000313" key="2">
    <source>
        <dbReference type="Proteomes" id="UP000008641"/>
    </source>
</evidence>
<dbReference type="CDD" id="cd16377">
    <property type="entry name" value="23S_rRNA_IVP_like"/>
    <property type="match status" value="1"/>
</dbReference>
<dbReference type="InterPro" id="IPR036583">
    <property type="entry name" value="23S_rRNA_IVS_sf"/>
</dbReference>
<dbReference type="eggNOG" id="ENOG50315HT">
    <property type="taxonomic scope" value="Bacteria"/>
</dbReference>
<dbReference type="HOGENOM" id="CLU_129874_0_7_10"/>
<keyword evidence="2" id="KW-1185">Reference proteome</keyword>
<dbReference type="SUPFAM" id="SSF158446">
    <property type="entry name" value="IVS-encoded protein-like"/>
    <property type="match status" value="1"/>
</dbReference>
<dbReference type="EMBL" id="CP002455">
    <property type="protein sequence ID" value="ADX67337.1"/>
    <property type="molecule type" value="Genomic_DNA"/>
</dbReference>
<dbReference type="KEGG" id="wvi:Weevi_0619"/>
<dbReference type="GO" id="GO:0005840">
    <property type="term" value="C:ribosome"/>
    <property type="evidence" value="ECO:0007669"/>
    <property type="project" value="UniProtKB-KW"/>
</dbReference>
<dbReference type="Proteomes" id="UP000008641">
    <property type="component" value="Chromosome"/>
</dbReference>
<dbReference type="InterPro" id="IPR012657">
    <property type="entry name" value="23S_rRNA-intervening_sequence"/>
</dbReference>
<evidence type="ECO:0000313" key="1">
    <source>
        <dbReference type="EMBL" id="ADX67337.1"/>
    </source>
</evidence>
<dbReference type="OrthoDB" id="9811959at2"/>
<dbReference type="STRING" id="865938.Weevi_0619"/>
<protein>
    <submittedName>
        <fullName evidence="1">S23 ribosomal protein</fullName>
    </submittedName>
</protein>
<dbReference type="PANTHER" id="PTHR38471">
    <property type="entry name" value="FOUR HELIX BUNDLE PROTEIN"/>
    <property type="match status" value="1"/>
</dbReference>
<dbReference type="RefSeq" id="WP_013597729.1">
    <property type="nucleotide sequence ID" value="NC_015144.1"/>
</dbReference>
<keyword evidence="1" id="KW-0687">Ribonucleoprotein</keyword>
<proteinExistence type="predicted"/>
<reference evidence="2" key="2">
    <citation type="journal article" date="2011" name="Stand. Genomic Sci.">
        <title>Complete genome sequence of Weeksella virosa type strain (9751T).</title>
        <authorList>
            <person name="Lang E."/>
            <person name="Teshima H."/>
            <person name="Lucas S."/>
            <person name="Lapidus A."/>
            <person name="Hammon N."/>
            <person name="Deshpande S."/>
            <person name="Nolan M."/>
            <person name="Cheng J."/>
            <person name="Pitluck S."/>
            <person name="Liolios K."/>
            <person name="Pagani I."/>
            <person name="Mikhailova N."/>
            <person name="Ivanova N."/>
            <person name="Mavromatis K."/>
            <person name="Pati A."/>
            <person name="Tapia R."/>
            <person name="Han C."/>
            <person name="Goodwin L."/>
            <person name="Chen A."/>
            <person name="Palaniappan K."/>
            <person name="Land M."/>
            <person name="Hauser L."/>
            <person name="Chang Y."/>
            <person name="Jeffries C."/>
            <person name="Brambilla E."/>
            <person name="Kopitz M."/>
            <person name="Rohde M."/>
            <person name="Goker M."/>
            <person name="Tindall B."/>
            <person name="Detter J."/>
            <person name="Woyke T."/>
            <person name="Bristow J."/>
            <person name="Eisen J."/>
            <person name="Markowitz V."/>
            <person name="Hugenholtz P."/>
            <person name="Klenk H."/>
            <person name="Kyrpides N."/>
        </authorList>
    </citation>
    <scope>NUCLEOTIDE SEQUENCE [LARGE SCALE GENOMIC DNA]</scope>
    <source>
        <strain evidence="2">ATCC 43766 / DSM 16922 / JCM 21250 / NBRC 16016 / NCTC 11634 / CL345/78</strain>
    </source>
</reference>
<keyword evidence="1" id="KW-0689">Ribosomal protein</keyword>
<organism evidence="1 2">
    <name type="scientific">Weeksella virosa (strain ATCC 43766 / DSM 16922 / JCM 21250 / CCUG 30538 / CDC 9751 / IAM 14551 / NBRC 16016 / NCTC 11634 / CL345/78)</name>
    <dbReference type="NCBI Taxonomy" id="865938"/>
    <lineage>
        <taxon>Bacteria</taxon>
        <taxon>Pseudomonadati</taxon>
        <taxon>Bacteroidota</taxon>
        <taxon>Flavobacteriia</taxon>
        <taxon>Flavobacteriales</taxon>
        <taxon>Weeksellaceae</taxon>
        <taxon>Weeksella</taxon>
    </lineage>
</organism>
<dbReference type="Pfam" id="PF05635">
    <property type="entry name" value="23S_rRNA_IVP"/>
    <property type="match status" value="1"/>
</dbReference>
<dbReference type="AlphaFoldDB" id="F0NZS8"/>
<gene>
    <name evidence="1" type="ordered locus">Weevi_0619</name>
</gene>
<dbReference type="PANTHER" id="PTHR38471:SF2">
    <property type="entry name" value="FOUR HELIX BUNDLE PROTEIN"/>
    <property type="match status" value="1"/>
</dbReference>
<name>F0NZS8_WEEVC</name>
<dbReference type="NCBIfam" id="TIGR02436">
    <property type="entry name" value="four helix bundle protein"/>
    <property type="match status" value="1"/>
</dbReference>
<accession>F0NZS8</accession>
<sequence>MSLIKYHKDLIVYQKAFDSAMQIYFLSKSFPIEERYSLTDQIRRSSRSVCGNISEAWRKRRYEKLFINKLIDSEGEAAETQNWLDFSLACNYIDKEIYNELYLKYDEILAMLVKMSKDSGKWTFSNTQ</sequence>